<name>A0ACA9RUS1_9GLOM</name>
<gene>
    <name evidence="1" type="ORF">RPERSI_LOCUS23018</name>
</gene>
<reference evidence="1" key="1">
    <citation type="submission" date="2021-06" db="EMBL/GenBank/DDBJ databases">
        <authorList>
            <person name="Kallberg Y."/>
            <person name="Tangrot J."/>
            <person name="Rosling A."/>
        </authorList>
    </citation>
    <scope>NUCLEOTIDE SEQUENCE</scope>
    <source>
        <strain evidence="1">MA461A</strain>
    </source>
</reference>
<accession>A0ACA9RUS1</accession>
<protein>
    <submittedName>
        <fullName evidence="1">33934_t:CDS:1</fullName>
    </submittedName>
</protein>
<evidence type="ECO:0000313" key="1">
    <source>
        <dbReference type="EMBL" id="CAG8810137.1"/>
    </source>
</evidence>
<proteinExistence type="predicted"/>
<dbReference type="EMBL" id="CAJVQC010070936">
    <property type="protein sequence ID" value="CAG8810137.1"/>
    <property type="molecule type" value="Genomic_DNA"/>
</dbReference>
<organism evidence="1 2">
    <name type="scientific">Racocetra persica</name>
    <dbReference type="NCBI Taxonomy" id="160502"/>
    <lineage>
        <taxon>Eukaryota</taxon>
        <taxon>Fungi</taxon>
        <taxon>Fungi incertae sedis</taxon>
        <taxon>Mucoromycota</taxon>
        <taxon>Glomeromycotina</taxon>
        <taxon>Glomeromycetes</taxon>
        <taxon>Diversisporales</taxon>
        <taxon>Gigasporaceae</taxon>
        <taxon>Racocetra</taxon>
    </lineage>
</organism>
<feature type="non-terminal residue" evidence="1">
    <location>
        <position position="93"/>
    </location>
</feature>
<keyword evidence="2" id="KW-1185">Reference proteome</keyword>
<sequence length="93" mass="10490">IGLVMNRDTTLLARDIEAEGKNFDVSSLKRPRYDQQYSNWADISWYDGREASRALTACMEPCLQSVIQSVETIPPKSNTLSPDEIKIIAQLDT</sequence>
<evidence type="ECO:0000313" key="2">
    <source>
        <dbReference type="Proteomes" id="UP000789920"/>
    </source>
</evidence>
<comment type="caution">
    <text evidence="1">The sequence shown here is derived from an EMBL/GenBank/DDBJ whole genome shotgun (WGS) entry which is preliminary data.</text>
</comment>
<dbReference type="Proteomes" id="UP000789920">
    <property type="component" value="Unassembled WGS sequence"/>
</dbReference>
<feature type="non-terminal residue" evidence="1">
    <location>
        <position position="1"/>
    </location>
</feature>